<keyword evidence="11" id="KW-0274">FAD</keyword>
<dbReference type="PRINTS" id="PR00463">
    <property type="entry name" value="EP450I"/>
</dbReference>
<evidence type="ECO:0000256" key="1">
    <source>
        <dbReference type="ARBA" id="ARBA00001917"/>
    </source>
</evidence>
<keyword evidence="12" id="KW-0521">NADP</keyword>
<evidence type="ECO:0000313" key="19">
    <source>
        <dbReference type="EMBL" id="CAI0647431.1"/>
    </source>
</evidence>
<dbReference type="EMBL" id="CAMGZC010000434">
    <property type="protein sequence ID" value="CAI0647431.1"/>
    <property type="molecule type" value="Genomic_DNA"/>
</dbReference>
<dbReference type="CDD" id="cd11068">
    <property type="entry name" value="CYP120A1"/>
    <property type="match status" value="1"/>
</dbReference>
<keyword evidence="16 18" id="KW-0503">Monooxygenase</keyword>
<evidence type="ECO:0000256" key="3">
    <source>
        <dbReference type="ARBA" id="ARBA00001974"/>
    </source>
</evidence>
<dbReference type="Proteomes" id="UP001152533">
    <property type="component" value="Unassembled WGS sequence"/>
</dbReference>
<dbReference type="FunFam" id="1.10.630.10:FF:000040">
    <property type="entry name" value="Bifunctional cytochrome P450/NADPH--P450 reductase"/>
    <property type="match status" value="1"/>
</dbReference>
<dbReference type="InterPro" id="IPR001128">
    <property type="entry name" value="Cyt_P450"/>
</dbReference>
<evidence type="ECO:0000256" key="18">
    <source>
        <dbReference type="RuleBase" id="RU000461"/>
    </source>
</evidence>
<reference evidence="19" key="1">
    <citation type="submission" date="2022-08" db="EMBL/GenBank/DDBJ databases">
        <authorList>
            <person name="Giroux E."/>
            <person name="Giroux E."/>
        </authorList>
    </citation>
    <scope>NUCLEOTIDE SEQUENCE</scope>
    <source>
        <strain evidence="19">H1091258</strain>
    </source>
</reference>
<dbReference type="InterPro" id="IPR002401">
    <property type="entry name" value="Cyt_P450_E_grp-I"/>
</dbReference>
<evidence type="ECO:0000256" key="17">
    <source>
        <dbReference type="PIRSR" id="PIRSR602401-1"/>
    </source>
</evidence>
<gene>
    <name evidence="19" type="ORF">CGXH109_LOCUS65729</name>
</gene>
<evidence type="ECO:0000256" key="7">
    <source>
        <dbReference type="ARBA" id="ARBA00022617"/>
    </source>
</evidence>
<comment type="similarity">
    <text evidence="4">In the N-terminal section; belongs to the cytochrome P450 family.</text>
</comment>
<feature type="binding site" description="axial binding residue" evidence="17">
    <location>
        <position position="364"/>
    </location>
    <ligand>
        <name>heme</name>
        <dbReference type="ChEBI" id="CHEBI:30413"/>
    </ligand>
    <ligandPart>
        <name>Fe</name>
        <dbReference type="ChEBI" id="CHEBI:18248"/>
    </ligandPart>
</feature>
<dbReference type="PANTHER" id="PTHR24291">
    <property type="entry name" value="CYTOCHROME P450 FAMILY 4"/>
    <property type="match status" value="1"/>
</dbReference>
<keyword evidence="9" id="KW-0288">FMN</keyword>
<dbReference type="InterPro" id="IPR050196">
    <property type="entry name" value="Cytochrome_P450_Monoox"/>
</dbReference>
<dbReference type="GO" id="GO:0020037">
    <property type="term" value="F:heme binding"/>
    <property type="evidence" value="ECO:0007669"/>
    <property type="project" value="InterPro"/>
</dbReference>
<dbReference type="InterPro" id="IPR017972">
    <property type="entry name" value="Cyt_P450_CS"/>
</dbReference>
<evidence type="ECO:0000256" key="5">
    <source>
        <dbReference type="ARBA" id="ARBA00010617"/>
    </source>
</evidence>
<evidence type="ECO:0000256" key="11">
    <source>
        <dbReference type="ARBA" id="ARBA00022827"/>
    </source>
</evidence>
<evidence type="ECO:0000256" key="10">
    <source>
        <dbReference type="ARBA" id="ARBA00022723"/>
    </source>
</evidence>
<dbReference type="Pfam" id="PF00067">
    <property type="entry name" value="p450"/>
    <property type="match status" value="1"/>
</dbReference>
<dbReference type="Gene3D" id="1.10.630.10">
    <property type="entry name" value="Cytochrome P450"/>
    <property type="match status" value="1"/>
</dbReference>
<proteinExistence type="inferred from homology"/>
<keyword evidence="10 17" id="KW-0479">Metal-binding</keyword>
<protein>
    <recommendedName>
        <fullName evidence="21">Cytochrome P450</fullName>
    </recommendedName>
</protein>
<comment type="cofactor">
    <cofactor evidence="1">
        <name>FMN</name>
        <dbReference type="ChEBI" id="CHEBI:58210"/>
    </cofactor>
</comment>
<comment type="similarity">
    <text evidence="5 18">Belongs to the cytochrome P450 family.</text>
</comment>
<evidence type="ECO:0000256" key="9">
    <source>
        <dbReference type="ARBA" id="ARBA00022643"/>
    </source>
</evidence>
<evidence type="ECO:0000256" key="8">
    <source>
        <dbReference type="ARBA" id="ARBA00022630"/>
    </source>
</evidence>
<evidence type="ECO:0000256" key="16">
    <source>
        <dbReference type="ARBA" id="ARBA00023033"/>
    </source>
</evidence>
<comment type="caution">
    <text evidence="19">The sequence shown here is derived from an EMBL/GenBank/DDBJ whole genome shotgun (WGS) entry which is preliminary data.</text>
</comment>
<keyword evidence="6" id="KW-0813">Transport</keyword>
<dbReference type="AlphaFoldDB" id="A0A9W4WJM3"/>
<evidence type="ECO:0000256" key="13">
    <source>
        <dbReference type="ARBA" id="ARBA00022982"/>
    </source>
</evidence>
<dbReference type="PRINTS" id="PR00385">
    <property type="entry name" value="P450"/>
</dbReference>
<dbReference type="SUPFAM" id="SSF48264">
    <property type="entry name" value="Cytochrome P450"/>
    <property type="match status" value="1"/>
</dbReference>
<comment type="cofactor">
    <cofactor evidence="3">
        <name>FAD</name>
        <dbReference type="ChEBI" id="CHEBI:57692"/>
    </cofactor>
</comment>
<evidence type="ECO:0000256" key="4">
    <source>
        <dbReference type="ARBA" id="ARBA00010018"/>
    </source>
</evidence>
<dbReference type="GO" id="GO:0005506">
    <property type="term" value="F:iron ion binding"/>
    <property type="evidence" value="ECO:0007669"/>
    <property type="project" value="InterPro"/>
</dbReference>
<dbReference type="PANTHER" id="PTHR24291:SF50">
    <property type="entry name" value="BIFUNCTIONAL ALBAFLAVENONE MONOOXYGENASE_TERPENE SYNTHASE"/>
    <property type="match status" value="1"/>
</dbReference>
<dbReference type="InterPro" id="IPR036396">
    <property type="entry name" value="Cyt_P450_sf"/>
</dbReference>
<organism evidence="19 20">
    <name type="scientific">Colletotrichum noveboracense</name>
    <dbReference type="NCBI Taxonomy" id="2664923"/>
    <lineage>
        <taxon>Eukaryota</taxon>
        <taxon>Fungi</taxon>
        <taxon>Dikarya</taxon>
        <taxon>Ascomycota</taxon>
        <taxon>Pezizomycotina</taxon>
        <taxon>Sordariomycetes</taxon>
        <taxon>Hypocreomycetidae</taxon>
        <taxon>Glomerellales</taxon>
        <taxon>Glomerellaceae</taxon>
        <taxon>Colletotrichum</taxon>
        <taxon>Colletotrichum gloeosporioides species complex</taxon>
    </lineage>
</organism>
<evidence type="ECO:0008006" key="21">
    <source>
        <dbReference type="Google" id="ProtNLM"/>
    </source>
</evidence>
<evidence type="ECO:0000256" key="2">
    <source>
        <dbReference type="ARBA" id="ARBA00001971"/>
    </source>
</evidence>
<dbReference type="PROSITE" id="PS00086">
    <property type="entry name" value="CYTOCHROME_P450"/>
    <property type="match status" value="1"/>
</dbReference>
<sequence>MSETVPIPEPYGLPLLGNIKDIDPEFPLGSMTSLADQYGEIYRLHFPGRSLVFVSTQALVNETCDEKRFKKCVNSALKEIRNGVHDGLFTGPDEPIMVTDDFTRLTLDTLALCSMGYRFNSYYSPTLHPFIEAMGDFLTEAGNKPRRPPLPGVFFRAKDQKFKDDIEILRNTARGVLESRKAEGDKSTRRDLLTAMLEGVDTKTGKKMTDESIMDNLITFLIAGHETTSGLLSFAFYQLLKHPECYQKAQQEVDSVVGKGQIHVDHLSKLPYINGVLRETLRVNATIPVFSVEAFEDTLLAGKYPVKAGEVIINLLAKSHLDPLVYGDDATEFKPERMFDENFNRLQKEFPNSWKPFGNGMRACIGRPFAWQEALLVMVMLLQNFNFVLDPNYSFG</sequence>
<keyword evidence="20" id="KW-1185">Reference proteome</keyword>
<evidence type="ECO:0000256" key="14">
    <source>
        <dbReference type="ARBA" id="ARBA00023002"/>
    </source>
</evidence>
<accession>A0A9W4WJM3</accession>
<keyword evidence="13" id="KW-0249">Electron transport</keyword>
<keyword evidence="15 17" id="KW-0408">Iron</keyword>
<name>A0A9W4WJM3_9PEZI</name>
<feature type="non-terminal residue" evidence="19">
    <location>
        <position position="1"/>
    </location>
</feature>
<keyword evidence="7 17" id="KW-0349">Heme</keyword>
<evidence type="ECO:0000256" key="12">
    <source>
        <dbReference type="ARBA" id="ARBA00022857"/>
    </source>
</evidence>
<keyword evidence="8" id="KW-0285">Flavoprotein</keyword>
<comment type="cofactor">
    <cofactor evidence="2 17">
        <name>heme</name>
        <dbReference type="ChEBI" id="CHEBI:30413"/>
    </cofactor>
</comment>
<evidence type="ECO:0000256" key="15">
    <source>
        <dbReference type="ARBA" id="ARBA00023004"/>
    </source>
</evidence>
<keyword evidence="14 18" id="KW-0560">Oxidoreductase</keyword>
<evidence type="ECO:0000313" key="20">
    <source>
        <dbReference type="Proteomes" id="UP001152533"/>
    </source>
</evidence>
<dbReference type="GO" id="GO:0016705">
    <property type="term" value="F:oxidoreductase activity, acting on paired donors, with incorporation or reduction of molecular oxygen"/>
    <property type="evidence" value="ECO:0007669"/>
    <property type="project" value="InterPro"/>
</dbReference>
<dbReference type="GO" id="GO:0004497">
    <property type="term" value="F:monooxygenase activity"/>
    <property type="evidence" value="ECO:0007669"/>
    <property type="project" value="UniProtKB-KW"/>
</dbReference>
<evidence type="ECO:0000256" key="6">
    <source>
        <dbReference type="ARBA" id="ARBA00022448"/>
    </source>
</evidence>